<dbReference type="Gene3D" id="3.40.30.10">
    <property type="entry name" value="Glutaredoxin"/>
    <property type="match status" value="1"/>
</dbReference>
<dbReference type="EMBL" id="BFBY01000001">
    <property type="protein sequence ID" value="GBG04110.1"/>
    <property type="molecule type" value="Genomic_DNA"/>
</dbReference>
<dbReference type="InterPro" id="IPR036249">
    <property type="entry name" value="Thioredoxin-like_sf"/>
</dbReference>
<comment type="caution">
    <text evidence="1">The sequence shown here is derived from an EMBL/GenBank/DDBJ whole genome shotgun (WGS) entry which is preliminary data.</text>
</comment>
<proteinExistence type="predicted"/>
<gene>
    <name evidence="1" type="ORF">LrDSM24759_00240</name>
</gene>
<dbReference type="RefSeq" id="WP_117117318.1">
    <property type="nucleotide sequence ID" value="NZ_BFBY01000001.1"/>
</dbReference>
<name>A0A2Z6TDC8_9LACO</name>
<dbReference type="PROSITE" id="PS51257">
    <property type="entry name" value="PROKAR_LIPOPROTEIN"/>
    <property type="match status" value="1"/>
</dbReference>
<evidence type="ECO:0000313" key="1">
    <source>
        <dbReference type="EMBL" id="GBG04110.1"/>
    </source>
</evidence>
<dbReference type="CDD" id="cd02947">
    <property type="entry name" value="TRX_family"/>
    <property type="match status" value="1"/>
</dbReference>
<sequence length="100" mass="11586">MSKLPKNGIIYFGTMACGHGYIESKLIVKLYQKHYPLVIPNDNEISEWIKELNVRQFPSFVIMKNGQLKEIFDGFLAESQILTIVKYYFSEEVNHNGKIS</sequence>
<accession>A0A2Z6TDC8</accession>
<dbReference type="SUPFAM" id="SSF52833">
    <property type="entry name" value="Thioredoxin-like"/>
    <property type="match status" value="1"/>
</dbReference>
<dbReference type="Proteomes" id="UP000257317">
    <property type="component" value="Unassembled WGS sequence"/>
</dbReference>
<keyword evidence="2" id="KW-1185">Reference proteome</keyword>
<organism evidence="1 2">
    <name type="scientific">Lactobacillus rodentium</name>
    <dbReference type="NCBI Taxonomy" id="947835"/>
    <lineage>
        <taxon>Bacteria</taxon>
        <taxon>Bacillati</taxon>
        <taxon>Bacillota</taxon>
        <taxon>Bacilli</taxon>
        <taxon>Lactobacillales</taxon>
        <taxon>Lactobacillaceae</taxon>
        <taxon>Lactobacillus</taxon>
    </lineage>
</organism>
<reference evidence="2" key="1">
    <citation type="submission" date="2018-03" db="EMBL/GenBank/DDBJ databases">
        <title>New taxa in the Lactobacillus gasseri group.</title>
        <authorList>
            <person name="Tanizawa Y."/>
            <person name="Tohno M."/>
            <person name="Endo A."/>
            <person name="Arita M."/>
        </authorList>
    </citation>
    <scope>NUCLEOTIDE SEQUENCE [LARGE SCALE GENOMIC DNA]</scope>
    <source>
        <strain evidence="2">DSM 24759</strain>
    </source>
</reference>
<evidence type="ECO:0008006" key="3">
    <source>
        <dbReference type="Google" id="ProtNLM"/>
    </source>
</evidence>
<evidence type="ECO:0000313" key="2">
    <source>
        <dbReference type="Proteomes" id="UP000257317"/>
    </source>
</evidence>
<protein>
    <recommendedName>
        <fullName evidence="3">Thioredoxin</fullName>
    </recommendedName>
</protein>
<dbReference type="AlphaFoldDB" id="A0A2Z6TDC8"/>